<evidence type="ECO:0000313" key="1">
    <source>
        <dbReference type="EMBL" id="RMX18982.1"/>
    </source>
</evidence>
<dbReference type="AlphaFoldDB" id="A0A3M6RUU0"/>
<dbReference type="Proteomes" id="UP000275180">
    <property type="component" value="Unassembled WGS sequence"/>
</dbReference>
<name>A0A3M6RUU0_9BURK</name>
<dbReference type="EMBL" id="RDQJ01000001">
    <property type="protein sequence ID" value="RMX18982.1"/>
    <property type="molecule type" value="Genomic_DNA"/>
</dbReference>
<comment type="caution">
    <text evidence="1">The sequence shown here is derived from an EMBL/GenBank/DDBJ whole genome shotgun (WGS) entry which is preliminary data.</text>
</comment>
<evidence type="ECO:0000313" key="2">
    <source>
        <dbReference type="Proteomes" id="UP000275180"/>
    </source>
</evidence>
<protein>
    <submittedName>
        <fullName evidence="1">Uncharacterized protein</fullName>
    </submittedName>
</protein>
<gene>
    <name evidence="1" type="ORF">EBQ34_01100</name>
</gene>
<organism evidence="1 2">
    <name type="scientific">Vandammella animalimorsus</name>
    <dbReference type="NCBI Taxonomy" id="2029117"/>
    <lineage>
        <taxon>Bacteria</taxon>
        <taxon>Pseudomonadati</taxon>
        <taxon>Pseudomonadota</taxon>
        <taxon>Betaproteobacteria</taxon>
        <taxon>Burkholderiales</taxon>
        <taxon>Comamonadaceae</taxon>
        <taxon>Vandammella</taxon>
    </lineage>
</organism>
<dbReference type="RefSeq" id="WP_122243817.1">
    <property type="nucleotide sequence ID" value="NZ_RDQJ01000001.1"/>
</dbReference>
<proteinExistence type="predicted"/>
<reference evidence="1 2" key="1">
    <citation type="submission" date="2018-10" db="EMBL/GenBank/DDBJ databases">
        <title>Comamonadaceae CDC group NO-1 genome sequencing and assembly.</title>
        <authorList>
            <person name="Bernier A.-M."/>
            <person name="Bernard K."/>
        </authorList>
    </citation>
    <scope>NUCLEOTIDE SEQUENCE [LARGE SCALE GENOMIC DNA]</scope>
    <source>
        <strain evidence="1 2">NML180582</strain>
    </source>
</reference>
<accession>A0A3M6RUU0</accession>
<sequence length="77" mass="8633">MSESIRILGETFEALEQSILAVEGLLEIITPYTTDEGVRGTLRREDVAWALTPAVSALRQTLDEGWQHYGELTRQAE</sequence>